<evidence type="ECO:0000313" key="12">
    <source>
        <dbReference type="Proteomes" id="UP000183047"/>
    </source>
</evidence>
<dbReference type="Pfam" id="PF03748">
    <property type="entry name" value="FliL"/>
    <property type="match status" value="1"/>
</dbReference>
<evidence type="ECO:0000256" key="9">
    <source>
        <dbReference type="ARBA" id="ARBA00023136"/>
    </source>
</evidence>
<dbReference type="Proteomes" id="UP000183047">
    <property type="component" value="Unassembled WGS sequence"/>
</dbReference>
<dbReference type="RefSeq" id="WP_074461275.1">
    <property type="nucleotide sequence ID" value="NZ_FMUR01000004.1"/>
</dbReference>
<protein>
    <recommendedName>
        <fullName evidence="10">Flagellar protein FliL</fullName>
    </recommendedName>
</protein>
<accession>A0A1G5B1P3</accession>
<evidence type="ECO:0000256" key="3">
    <source>
        <dbReference type="ARBA" id="ARBA00008281"/>
    </source>
</evidence>
<evidence type="ECO:0000256" key="4">
    <source>
        <dbReference type="ARBA" id="ARBA00022475"/>
    </source>
</evidence>
<keyword evidence="11" id="KW-0966">Cell projection</keyword>
<dbReference type="OrthoDB" id="2056812at2"/>
<keyword evidence="8" id="KW-1133">Transmembrane helix</keyword>
<keyword evidence="6" id="KW-0812">Transmembrane</keyword>
<evidence type="ECO:0000256" key="6">
    <source>
        <dbReference type="ARBA" id="ARBA00022692"/>
    </source>
</evidence>
<keyword evidence="5 10" id="KW-0145">Chemotaxis</keyword>
<comment type="function">
    <text evidence="1 10">Controls the rotational direction of flagella during chemotaxis.</text>
</comment>
<proteinExistence type="inferred from homology"/>
<keyword evidence="11" id="KW-0969">Cilium</keyword>
<sequence length="180" mass="19549">MKKNLLSIIILALIVVNIAMTGFMLLSVMTTNSQTAKLVSDIAAALELETSGGVGGGLYAEPSEPSGVNEIATFGFVGNQDRLTINLKPGNDGKSHMMVVEVVFSMNTANPDYASYGSSEQLTGMRDRVKSIVTDTLSSYSMEELQNDSQPAKDAIVEKVRELYNSNFIYRVDFSSVLYQ</sequence>
<keyword evidence="9 10" id="KW-0472">Membrane</keyword>
<gene>
    <name evidence="11" type="ORF">SAMN02910451_00483</name>
</gene>
<comment type="subcellular location">
    <subcellularLocation>
        <location evidence="2">Cell membrane</location>
        <topology evidence="2">Single-pass membrane protein</topology>
    </subcellularLocation>
</comment>
<evidence type="ECO:0000256" key="5">
    <source>
        <dbReference type="ARBA" id="ARBA00022500"/>
    </source>
</evidence>
<evidence type="ECO:0000256" key="8">
    <source>
        <dbReference type="ARBA" id="ARBA00022989"/>
    </source>
</evidence>
<dbReference type="GO" id="GO:0006935">
    <property type="term" value="P:chemotaxis"/>
    <property type="evidence" value="ECO:0007669"/>
    <property type="project" value="UniProtKB-KW"/>
</dbReference>
<organism evidence="11 12">
    <name type="scientific">Butyrivibrio hungatei</name>
    <dbReference type="NCBI Taxonomy" id="185008"/>
    <lineage>
        <taxon>Bacteria</taxon>
        <taxon>Bacillati</taxon>
        <taxon>Bacillota</taxon>
        <taxon>Clostridia</taxon>
        <taxon>Lachnospirales</taxon>
        <taxon>Lachnospiraceae</taxon>
        <taxon>Butyrivibrio</taxon>
    </lineage>
</organism>
<evidence type="ECO:0000256" key="10">
    <source>
        <dbReference type="RuleBase" id="RU364125"/>
    </source>
</evidence>
<evidence type="ECO:0000313" key="11">
    <source>
        <dbReference type="EMBL" id="SCX84044.1"/>
    </source>
</evidence>
<keyword evidence="12" id="KW-1185">Reference proteome</keyword>
<dbReference type="AlphaFoldDB" id="A0A1G5B1P3"/>
<name>A0A1G5B1P3_9FIRM</name>
<evidence type="ECO:0000256" key="7">
    <source>
        <dbReference type="ARBA" id="ARBA00022779"/>
    </source>
</evidence>
<comment type="similarity">
    <text evidence="3 10">Belongs to the FliL family.</text>
</comment>
<keyword evidence="4 10" id="KW-1003">Cell membrane</keyword>
<reference evidence="12" key="1">
    <citation type="submission" date="2016-10" db="EMBL/GenBank/DDBJ databases">
        <authorList>
            <person name="Varghese N."/>
            <person name="Submissions S."/>
        </authorList>
    </citation>
    <scope>NUCLEOTIDE SEQUENCE [LARGE SCALE GENOMIC DNA]</scope>
    <source>
        <strain evidence="12">XBD2006</strain>
    </source>
</reference>
<evidence type="ECO:0000256" key="2">
    <source>
        <dbReference type="ARBA" id="ARBA00004162"/>
    </source>
</evidence>
<dbReference type="EMBL" id="FMUR01000004">
    <property type="protein sequence ID" value="SCX84044.1"/>
    <property type="molecule type" value="Genomic_DNA"/>
</dbReference>
<dbReference type="GO" id="GO:0009425">
    <property type="term" value="C:bacterial-type flagellum basal body"/>
    <property type="evidence" value="ECO:0007669"/>
    <property type="project" value="InterPro"/>
</dbReference>
<dbReference type="InterPro" id="IPR005503">
    <property type="entry name" value="FliL"/>
</dbReference>
<keyword evidence="7 10" id="KW-0283">Flagellar rotation</keyword>
<dbReference type="GO" id="GO:0005886">
    <property type="term" value="C:plasma membrane"/>
    <property type="evidence" value="ECO:0007669"/>
    <property type="project" value="UniProtKB-SubCell"/>
</dbReference>
<evidence type="ECO:0000256" key="1">
    <source>
        <dbReference type="ARBA" id="ARBA00002254"/>
    </source>
</evidence>
<keyword evidence="11" id="KW-0282">Flagellum</keyword>
<dbReference type="GO" id="GO:0071973">
    <property type="term" value="P:bacterial-type flagellum-dependent cell motility"/>
    <property type="evidence" value="ECO:0007669"/>
    <property type="project" value="InterPro"/>
</dbReference>